<dbReference type="PANTHER" id="PTHR43465:SF2">
    <property type="entry name" value="DUF1680 DOMAIN PROTEIN (AFU_ORTHOLOGUE AFUA_1G08910)"/>
    <property type="match status" value="1"/>
</dbReference>
<dbReference type="Gene3D" id="1.50.10.10">
    <property type="match status" value="1"/>
</dbReference>
<feature type="domain" description="Non-reducing end beta-L-arabinofuranosidase-like GH127 middle" evidence="2">
    <location>
        <begin position="445"/>
        <end position="539"/>
    </location>
</feature>
<dbReference type="GO" id="GO:0005975">
    <property type="term" value="P:carbohydrate metabolic process"/>
    <property type="evidence" value="ECO:0007669"/>
    <property type="project" value="InterPro"/>
</dbReference>
<dbReference type="InterPro" id="IPR049046">
    <property type="entry name" value="Beta-AFase-like_GH127_middle"/>
</dbReference>
<dbReference type="InterPro" id="IPR008928">
    <property type="entry name" value="6-hairpin_glycosidase_sf"/>
</dbReference>
<dbReference type="AlphaFoldDB" id="A0A6L9SR65"/>
<reference evidence="4 5" key="1">
    <citation type="submission" date="2019-10" db="EMBL/GenBank/DDBJ databases">
        <title>Bifidobacterium from non-human primates.</title>
        <authorList>
            <person name="Modesto M."/>
        </authorList>
    </citation>
    <scope>NUCLEOTIDE SEQUENCE [LARGE SCALE GENOMIC DNA]</scope>
    <source>
        <strain evidence="4 5">SMA15</strain>
    </source>
</reference>
<dbReference type="InterPro" id="IPR049174">
    <property type="entry name" value="Beta-AFase-like"/>
</dbReference>
<evidence type="ECO:0000259" key="3">
    <source>
        <dbReference type="Pfam" id="PF20737"/>
    </source>
</evidence>
<dbReference type="Pfam" id="PF07944">
    <property type="entry name" value="Beta-AFase-like_GH127_cat"/>
    <property type="match status" value="1"/>
</dbReference>
<dbReference type="GO" id="GO:0016787">
    <property type="term" value="F:hydrolase activity"/>
    <property type="evidence" value="ECO:0007669"/>
    <property type="project" value="UniProtKB-KW"/>
</dbReference>
<keyword evidence="4" id="KW-0378">Hydrolase</keyword>
<name>A0A6L9SR65_9BIFI</name>
<sequence length="659" mass="74297">MISLNTSPTVDITSGFWRNYRNLVVDKVLPYQWAVMADEQSAVLPDDPSSGNSFEGNEGHTLRNIEIAAGLVEGHHTGYQFQDSDLYKWLEAAAYALAYRHDDHLRETADRLVDLIAKAQAPDGYLVTLFQIDWPQERFKRLRQSHELYTMGHYIEAAVAYYEVTGNTTALNVACRMADCIDANFGDEEGKIHGVDGHPEIEVALPRLYEATGERRYLDLARFFLHERGRNPDFFDEQFGDGGSGCHMLDVDEFARKYYQIDRPFTGQTTAEGHAVRVVYLCEGAAHVARLTGDEELREAAERLWRNIVRQRMYITGQVGSTHEGEAFTADYDLPNDTMYGESCASVGMAMFARRLLEIEPHGEYADVLEKQLFNGAISGMSLDGSHFYYVNPLEADPVLSARNPDKKHVLTHRAEWFGCSCCPANIARLVASVDRYLYTVHGDTIYAHQFIANTADFGHGIGIEQRGDYPWDGHIEYTVRNLSGEPFRFAVHIPEWSANDYKLTVDGKACDKPVEDGFVVIEIAPGHEDRIVRLDLDMRVKAMEASSRVRVDAGKVAFMRGPVVFCAEAADNAEDLWRYHVPREVRLDADARTEAAYESGLLGGVETITVPARVRGDDEAEPLYHEVEDARMDEATLKLVPYYAWANREDGQMSVWLN</sequence>
<dbReference type="PANTHER" id="PTHR43465">
    <property type="entry name" value="DUF1680 DOMAIN PROTEIN (AFU_ORTHOLOGUE AFUA_1G08910)"/>
    <property type="match status" value="1"/>
</dbReference>
<feature type="domain" description="Non-reducing end beta-L-arabinofuranosidase-like GH127 catalytic" evidence="1">
    <location>
        <begin position="10"/>
        <end position="435"/>
    </location>
</feature>
<dbReference type="InterPro" id="IPR012341">
    <property type="entry name" value="6hp_glycosidase-like_sf"/>
</dbReference>
<dbReference type="RefSeq" id="WP_163195936.1">
    <property type="nucleotide sequence ID" value="NZ_WHZV01000001.1"/>
</dbReference>
<evidence type="ECO:0000313" key="5">
    <source>
        <dbReference type="Proteomes" id="UP000483293"/>
    </source>
</evidence>
<dbReference type="InterPro" id="IPR049049">
    <property type="entry name" value="Beta-AFase-like_GH127_C"/>
</dbReference>
<dbReference type="EMBL" id="WHZV01000001">
    <property type="protein sequence ID" value="NEG54243.1"/>
    <property type="molecule type" value="Genomic_DNA"/>
</dbReference>
<evidence type="ECO:0000259" key="2">
    <source>
        <dbReference type="Pfam" id="PF20736"/>
    </source>
</evidence>
<dbReference type="InterPro" id="IPR012878">
    <property type="entry name" value="Beta-AFase-like_GH127_cat"/>
</dbReference>
<protein>
    <submittedName>
        <fullName evidence="4">Glycoside hydrolase family 127 protein</fullName>
    </submittedName>
</protein>
<evidence type="ECO:0000259" key="1">
    <source>
        <dbReference type="Pfam" id="PF07944"/>
    </source>
</evidence>
<dbReference type="Pfam" id="PF20737">
    <property type="entry name" value="Glyco_hydro127C"/>
    <property type="match status" value="1"/>
</dbReference>
<gene>
    <name evidence="4" type="ORF">GFD21_00290</name>
</gene>
<comment type="caution">
    <text evidence="4">The sequence shown here is derived from an EMBL/GenBank/DDBJ whole genome shotgun (WGS) entry which is preliminary data.</text>
</comment>
<dbReference type="SUPFAM" id="SSF48208">
    <property type="entry name" value="Six-hairpin glycosidases"/>
    <property type="match status" value="1"/>
</dbReference>
<dbReference type="Proteomes" id="UP000483293">
    <property type="component" value="Unassembled WGS sequence"/>
</dbReference>
<feature type="domain" description="Non-reducing end beta-L-arabinofuranosidase-like GH127 C-terminal" evidence="3">
    <location>
        <begin position="541"/>
        <end position="659"/>
    </location>
</feature>
<accession>A0A6L9SR65</accession>
<evidence type="ECO:0000313" key="4">
    <source>
        <dbReference type="EMBL" id="NEG54243.1"/>
    </source>
</evidence>
<keyword evidence="5" id="KW-1185">Reference proteome</keyword>
<proteinExistence type="predicted"/>
<organism evidence="4 5">
    <name type="scientific">Bifidobacterium platyrrhinorum</name>
    <dbReference type="NCBI Taxonomy" id="2661628"/>
    <lineage>
        <taxon>Bacteria</taxon>
        <taxon>Bacillati</taxon>
        <taxon>Actinomycetota</taxon>
        <taxon>Actinomycetes</taxon>
        <taxon>Bifidobacteriales</taxon>
        <taxon>Bifidobacteriaceae</taxon>
        <taxon>Bifidobacterium</taxon>
    </lineage>
</organism>
<dbReference type="Pfam" id="PF20736">
    <property type="entry name" value="Glyco_hydro127M"/>
    <property type="match status" value="1"/>
</dbReference>